<sequence>PKSSTTPTVNRSNLIKVITTSSANKCTSNTCTNLSPGESDVSLENSMSSGLSSPVTSTVKSPHTSRLPTASPINRNNATVSHKSAKPGANTAKSSKISFDSHGTHRGSGSGIPSRKSNNSSPLFNNTDINKHTQSGNTDSNICTPPGPGNKKHSTSKIATLRKRD</sequence>
<evidence type="ECO:0000256" key="1">
    <source>
        <dbReference type="SAM" id="MobiDB-lite"/>
    </source>
</evidence>
<feature type="compositionally biased region" description="Polar residues" evidence="1">
    <location>
        <begin position="115"/>
        <end position="143"/>
    </location>
</feature>
<accession>A0A0B6ZCN4</accession>
<dbReference type="EMBL" id="HACG01018600">
    <property type="protein sequence ID" value="CEK65465.1"/>
    <property type="molecule type" value="Transcribed_RNA"/>
</dbReference>
<organism evidence="2">
    <name type="scientific">Arion vulgaris</name>
    <dbReference type="NCBI Taxonomy" id="1028688"/>
    <lineage>
        <taxon>Eukaryota</taxon>
        <taxon>Metazoa</taxon>
        <taxon>Spiralia</taxon>
        <taxon>Lophotrochozoa</taxon>
        <taxon>Mollusca</taxon>
        <taxon>Gastropoda</taxon>
        <taxon>Heterobranchia</taxon>
        <taxon>Euthyneura</taxon>
        <taxon>Panpulmonata</taxon>
        <taxon>Eupulmonata</taxon>
        <taxon>Stylommatophora</taxon>
        <taxon>Helicina</taxon>
        <taxon>Arionoidea</taxon>
        <taxon>Arionidae</taxon>
        <taxon>Arion</taxon>
    </lineage>
</organism>
<feature type="region of interest" description="Disordered" evidence="1">
    <location>
        <begin position="26"/>
        <end position="165"/>
    </location>
</feature>
<feature type="compositionally biased region" description="Low complexity" evidence="1">
    <location>
        <begin position="42"/>
        <end position="53"/>
    </location>
</feature>
<dbReference type="AlphaFoldDB" id="A0A0B6ZCN4"/>
<protein>
    <submittedName>
        <fullName evidence="2">Uncharacterized protein</fullName>
    </submittedName>
</protein>
<feature type="compositionally biased region" description="Polar residues" evidence="1">
    <location>
        <begin position="54"/>
        <end position="82"/>
    </location>
</feature>
<name>A0A0B6ZCN4_9EUPU</name>
<feature type="non-terminal residue" evidence="2">
    <location>
        <position position="1"/>
    </location>
</feature>
<feature type="compositionally biased region" description="Basic residues" evidence="1">
    <location>
        <begin position="150"/>
        <end position="165"/>
    </location>
</feature>
<evidence type="ECO:0000313" key="2">
    <source>
        <dbReference type="EMBL" id="CEK65465.1"/>
    </source>
</evidence>
<feature type="compositionally biased region" description="Polar residues" evidence="1">
    <location>
        <begin position="26"/>
        <end position="36"/>
    </location>
</feature>
<feature type="non-terminal residue" evidence="2">
    <location>
        <position position="165"/>
    </location>
</feature>
<proteinExistence type="predicted"/>
<gene>
    <name evidence="2" type="primary">ORF55113</name>
</gene>
<reference evidence="2" key="1">
    <citation type="submission" date="2014-12" db="EMBL/GenBank/DDBJ databases">
        <title>Insight into the proteome of Arion vulgaris.</title>
        <authorList>
            <person name="Aradska J."/>
            <person name="Bulat T."/>
            <person name="Smidak R."/>
            <person name="Sarate P."/>
            <person name="Gangsoo J."/>
            <person name="Sialana F."/>
            <person name="Bilban M."/>
            <person name="Lubec G."/>
        </authorList>
    </citation>
    <scope>NUCLEOTIDE SEQUENCE</scope>
    <source>
        <tissue evidence="2">Skin</tissue>
    </source>
</reference>